<dbReference type="RefSeq" id="XP_013398037.1">
    <property type="nucleotide sequence ID" value="XM_013542583.1"/>
</dbReference>
<evidence type="ECO:0000313" key="5">
    <source>
        <dbReference type="RefSeq" id="XP_013398037.1"/>
    </source>
</evidence>
<dbReference type="KEGG" id="lak:106164614"/>
<comment type="similarity">
    <text evidence="1">Belongs to the vasopressin/oxytocin family.</text>
</comment>
<dbReference type="OrthoDB" id="10056056at2759"/>
<protein>
    <submittedName>
        <fullName evidence="5">Isotocin-neurophysin IT 1-like</fullName>
    </submittedName>
</protein>
<dbReference type="Gene3D" id="2.60.9.10">
    <property type="entry name" value="Neurohypophysial hormone domain"/>
    <property type="match status" value="1"/>
</dbReference>
<dbReference type="PRINTS" id="PR00831">
    <property type="entry name" value="NEUROPHYSIN"/>
</dbReference>
<dbReference type="STRING" id="7574.A0A1S3IIJ9"/>
<dbReference type="GeneID" id="106164614"/>
<evidence type="ECO:0000313" key="4">
    <source>
        <dbReference type="Proteomes" id="UP000085678"/>
    </source>
</evidence>
<gene>
    <name evidence="5" type="primary">LOC106164614</name>
</gene>
<dbReference type="GO" id="GO:0030141">
    <property type="term" value="C:secretory granule"/>
    <property type="evidence" value="ECO:0007669"/>
    <property type="project" value="TreeGrafter"/>
</dbReference>
<keyword evidence="3" id="KW-1015">Disulfide bond</keyword>
<accession>A0A1S3IIJ9</accession>
<name>A0A1S3IIJ9_LINAN</name>
<dbReference type="InParanoid" id="A0A1S3IIJ9"/>
<evidence type="ECO:0000256" key="2">
    <source>
        <dbReference type="ARBA" id="ARBA00022729"/>
    </source>
</evidence>
<dbReference type="SUPFAM" id="SSF49606">
    <property type="entry name" value="Neurophysin II"/>
    <property type="match status" value="1"/>
</dbReference>
<dbReference type="AlphaFoldDB" id="A0A1S3IIJ9"/>
<evidence type="ECO:0000256" key="3">
    <source>
        <dbReference type="ARBA" id="ARBA00023157"/>
    </source>
</evidence>
<evidence type="ECO:0000256" key="1">
    <source>
        <dbReference type="ARBA" id="ARBA00007369"/>
    </source>
</evidence>
<organism evidence="4 5">
    <name type="scientific">Lingula anatina</name>
    <name type="common">Brachiopod</name>
    <name type="synonym">Lingula unguis</name>
    <dbReference type="NCBI Taxonomy" id="7574"/>
    <lineage>
        <taxon>Eukaryota</taxon>
        <taxon>Metazoa</taxon>
        <taxon>Spiralia</taxon>
        <taxon>Lophotrochozoa</taxon>
        <taxon>Brachiopoda</taxon>
        <taxon>Linguliformea</taxon>
        <taxon>Lingulata</taxon>
        <taxon>Lingulida</taxon>
        <taxon>Linguloidea</taxon>
        <taxon>Lingulidae</taxon>
        <taxon>Lingula</taxon>
    </lineage>
</organism>
<sequence>MDRYPRGFHTMTLPRNLQETTHSKQRVSTGNMNNSHSLVKCGKTWSKLLNRDLILWLLSLSLLCHFTSGCYVRNCPLGGKRSQQLCGACGYLSLGRCMAPSTCCSPSFGCISVGSEADGCYEWNSLLTSGCDISGPRCVSSQSPLVFGKCISKHMCCSKNGCVRSRSCARLRDSSKPDELSTERGNDHPKILTNSNNARHISYGTAEAIIDSLLWRSRANGMNKENEEDDSNPAYEFGL</sequence>
<keyword evidence="4" id="KW-1185">Reference proteome</keyword>
<dbReference type="PANTHER" id="PTHR11681:SF5">
    <property type="entry name" value="ISOTOCIN"/>
    <property type="match status" value="1"/>
</dbReference>
<dbReference type="Pfam" id="PF00184">
    <property type="entry name" value="Hormone_5"/>
    <property type="match status" value="1"/>
</dbReference>
<dbReference type="SMART" id="SM00003">
    <property type="entry name" value="NH"/>
    <property type="match status" value="1"/>
</dbReference>
<keyword evidence="2" id="KW-0732">Signal</keyword>
<dbReference type="PROSITE" id="PS00264">
    <property type="entry name" value="NEUROHYPOPHYS_HORM"/>
    <property type="match status" value="1"/>
</dbReference>
<dbReference type="InterPro" id="IPR036387">
    <property type="entry name" value="Neurhyp_horm_dom_sf"/>
</dbReference>
<dbReference type="InterPro" id="IPR022423">
    <property type="entry name" value="Neurohypophysial_hormone_CS"/>
</dbReference>
<dbReference type="GO" id="GO:0005615">
    <property type="term" value="C:extracellular space"/>
    <property type="evidence" value="ECO:0007669"/>
    <property type="project" value="TreeGrafter"/>
</dbReference>
<proteinExistence type="inferred from homology"/>
<dbReference type="PANTHER" id="PTHR11681">
    <property type="entry name" value="NEUROPHYSIN"/>
    <property type="match status" value="1"/>
</dbReference>
<dbReference type="InterPro" id="IPR000981">
    <property type="entry name" value="Neurhyp_horm"/>
</dbReference>
<dbReference type="Proteomes" id="UP000085678">
    <property type="component" value="Unplaced"/>
</dbReference>
<reference evidence="5" key="1">
    <citation type="submission" date="2025-08" db="UniProtKB">
        <authorList>
            <consortium name="RefSeq"/>
        </authorList>
    </citation>
    <scope>IDENTIFICATION</scope>
    <source>
        <tissue evidence="5">Gonads</tissue>
    </source>
</reference>
<dbReference type="GO" id="GO:0005185">
    <property type="term" value="F:neurohypophyseal hormone activity"/>
    <property type="evidence" value="ECO:0007669"/>
    <property type="project" value="InterPro"/>
</dbReference>